<dbReference type="PROSITE" id="PS51186">
    <property type="entry name" value="GNAT"/>
    <property type="match status" value="1"/>
</dbReference>
<dbReference type="InterPro" id="IPR016181">
    <property type="entry name" value="Acyl_CoA_acyltransferase"/>
</dbReference>
<accession>A0ABS5QA64</accession>
<organism evidence="2 3">
    <name type="scientific">Roseococcus pinisoli</name>
    <dbReference type="NCBI Taxonomy" id="2835040"/>
    <lineage>
        <taxon>Bacteria</taxon>
        <taxon>Pseudomonadati</taxon>
        <taxon>Pseudomonadota</taxon>
        <taxon>Alphaproteobacteria</taxon>
        <taxon>Acetobacterales</taxon>
        <taxon>Roseomonadaceae</taxon>
        <taxon>Roseococcus</taxon>
    </lineage>
</organism>
<keyword evidence="3" id="KW-1185">Reference proteome</keyword>
<dbReference type="RefSeq" id="WP_213669212.1">
    <property type="nucleotide sequence ID" value="NZ_JAHCDA010000001.1"/>
</dbReference>
<sequence length="142" mass="15597">MKTSVLITEAPAQEDVDVILQGLIGFNEQAIGMPGAARKHFAALVRDEARNTLGGAIGSSYYGWLVIDLLWLPETLRGTGLGTQVMRLSEAEARARGCAGIRLDTYSFQARGFYEKLGFSLFGTLPDHPPGHTRYWLAKRLD</sequence>
<evidence type="ECO:0000313" key="2">
    <source>
        <dbReference type="EMBL" id="MBS7810600.1"/>
    </source>
</evidence>
<evidence type="ECO:0000313" key="3">
    <source>
        <dbReference type="Proteomes" id="UP000766336"/>
    </source>
</evidence>
<feature type="domain" description="N-acetyltransferase" evidence="1">
    <location>
        <begin position="5"/>
        <end position="142"/>
    </location>
</feature>
<comment type="caution">
    <text evidence="2">The sequence shown here is derived from an EMBL/GenBank/DDBJ whole genome shotgun (WGS) entry which is preliminary data.</text>
</comment>
<protein>
    <submittedName>
        <fullName evidence="2">GNAT family N-acetyltransferase</fullName>
    </submittedName>
</protein>
<dbReference type="InterPro" id="IPR000182">
    <property type="entry name" value="GNAT_dom"/>
</dbReference>
<dbReference type="Gene3D" id="3.40.630.30">
    <property type="match status" value="1"/>
</dbReference>
<proteinExistence type="predicted"/>
<dbReference type="Pfam" id="PF00583">
    <property type="entry name" value="Acetyltransf_1"/>
    <property type="match status" value="1"/>
</dbReference>
<dbReference type="EMBL" id="JAHCDA010000001">
    <property type="protein sequence ID" value="MBS7810600.1"/>
    <property type="molecule type" value="Genomic_DNA"/>
</dbReference>
<dbReference type="CDD" id="cd04301">
    <property type="entry name" value="NAT_SF"/>
    <property type="match status" value="1"/>
</dbReference>
<reference evidence="2 3" key="1">
    <citation type="submission" date="2021-05" db="EMBL/GenBank/DDBJ databases">
        <title>Roseococcus sp. XZZS9, whole genome shotgun sequencing project.</title>
        <authorList>
            <person name="Zhao G."/>
            <person name="Shen L."/>
        </authorList>
    </citation>
    <scope>NUCLEOTIDE SEQUENCE [LARGE SCALE GENOMIC DNA]</scope>
    <source>
        <strain evidence="2 3">XZZS9</strain>
    </source>
</reference>
<evidence type="ECO:0000259" key="1">
    <source>
        <dbReference type="PROSITE" id="PS51186"/>
    </source>
</evidence>
<gene>
    <name evidence="2" type="ORF">KHU32_06605</name>
</gene>
<dbReference type="SUPFAM" id="SSF55729">
    <property type="entry name" value="Acyl-CoA N-acyltransferases (Nat)"/>
    <property type="match status" value="1"/>
</dbReference>
<name>A0ABS5QA64_9PROT</name>
<dbReference type="Proteomes" id="UP000766336">
    <property type="component" value="Unassembled WGS sequence"/>
</dbReference>